<evidence type="ECO:0000256" key="2">
    <source>
        <dbReference type="ARBA" id="ARBA00005582"/>
    </source>
</evidence>
<comment type="caution">
    <text evidence="13">The sequence shown here is derived from an EMBL/GenBank/DDBJ whole genome shotgun (WGS) entry which is preliminary data.</text>
</comment>
<dbReference type="InterPro" id="IPR029119">
    <property type="entry name" value="MutY_C"/>
</dbReference>
<feature type="domain" description="Nudix hydrolase" evidence="12">
    <location>
        <begin position="2"/>
        <end position="101"/>
    </location>
</feature>
<dbReference type="InterPro" id="IPR047127">
    <property type="entry name" value="MutT-like"/>
</dbReference>
<keyword evidence="9" id="KW-0234">DNA repair</keyword>
<dbReference type="GO" id="GO:0044716">
    <property type="term" value="F:8-oxo-GDP phosphatase activity"/>
    <property type="evidence" value="ECO:0007669"/>
    <property type="project" value="TreeGrafter"/>
</dbReference>
<comment type="cofactor">
    <cofactor evidence="1">
        <name>Mg(2+)</name>
        <dbReference type="ChEBI" id="CHEBI:18420"/>
    </cofactor>
</comment>
<feature type="non-terminal residue" evidence="13">
    <location>
        <position position="101"/>
    </location>
</feature>
<evidence type="ECO:0000256" key="5">
    <source>
        <dbReference type="ARBA" id="ARBA00022723"/>
    </source>
</evidence>
<evidence type="ECO:0000256" key="10">
    <source>
        <dbReference type="ARBA" id="ARBA00035861"/>
    </source>
</evidence>
<keyword evidence="3" id="KW-0515">Mutator protein</keyword>
<dbReference type="InterPro" id="IPR000086">
    <property type="entry name" value="NUDIX_hydrolase_dom"/>
</dbReference>
<dbReference type="PANTHER" id="PTHR47707:SF1">
    <property type="entry name" value="NUDIX HYDROLASE FAMILY PROTEIN"/>
    <property type="match status" value="1"/>
</dbReference>
<evidence type="ECO:0000256" key="9">
    <source>
        <dbReference type="ARBA" id="ARBA00023204"/>
    </source>
</evidence>
<proteinExistence type="inferred from homology"/>
<dbReference type="GO" id="GO:0046872">
    <property type="term" value="F:metal ion binding"/>
    <property type="evidence" value="ECO:0007669"/>
    <property type="project" value="UniProtKB-KW"/>
</dbReference>
<dbReference type="PRINTS" id="PR00502">
    <property type="entry name" value="NUDIXFAMILY"/>
</dbReference>
<dbReference type="InterPro" id="IPR020084">
    <property type="entry name" value="NUDIX_hydrolase_CS"/>
</dbReference>
<evidence type="ECO:0000256" key="7">
    <source>
        <dbReference type="ARBA" id="ARBA00022801"/>
    </source>
</evidence>
<dbReference type="InterPro" id="IPR020476">
    <property type="entry name" value="Nudix_hydrolase"/>
</dbReference>
<evidence type="ECO:0000256" key="3">
    <source>
        <dbReference type="ARBA" id="ARBA00022457"/>
    </source>
</evidence>
<evidence type="ECO:0000256" key="1">
    <source>
        <dbReference type="ARBA" id="ARBA00001946"/>
    </source>
</evidence>
<dbReference type="AlphaFoldDB" id="A0A921EMX2"/>
<comment type="similarity">
    <text evidence="2">Belongs to the Nudix hydrolase family.</text>
</comment>
<accession>A0A921EMX2</accession>
<reference evidence="13" key="2">
    <citation type="submission" date="2021-09" db="EMBL/GenBank/DDBJ databases">
        <authorList>
            <person name="Gilroy R."/>
        </authorList>
    </citation>
    <scope>NUCLEOTIDE SEQUENCE</scope>
    <source>
        <strain evidence="13">ChiGjej3B3-7470</strain>
    </source>
</reference>
<name>A0A921EMX2_9ACTN</name>
<protein>
    <recommendedName>
        <fullName evidence="11">8-oxo-dGTP diphosphatase</fullName>
        <ecNumber evidence="11">3.6.1.55</ecNumber>
    </recommendedName>
</protein>
<dbReference type="EMBL" id="DYZF01000024">
    <property type="protein sequence ID" value="HJE50530.1"/>
    <property type="molecule type" value="Genomic_DNA"/>
</dbReference>
<dbReference type="GO" id="GO:0006281">
    <property type="term" value="P:DNA repair"/>
    <property type="evidence" value="ECO:0007669"/>
    <property type="project" value="UniProtKB-KW"/>
</dbReference>
<gene>
    <name evidence="13" type="ORF">K8V15_00850</name>
</gene>
<evidence type="ECO:0000256" key="8">
    <source>
        <dbReference type="ARBA" id="ARBA00022842"/>
    </source>
</evidence>
<dbReference type="GO" id="GO:0044715">
    <property type="term" value="F:8-oxo-dGDP phosphatase activity"/>
    <property type="evidence" value="ECO:0007669"/>
    <property type="project" value="TreeGrafter"/>
</dbReference>
<dbReference type="GO" id="GO:0035539">
    <property type="term" value="F:8-oxo-7,8-dihydrodeoxyguanosine triphosphate pyrophosphatase activity"/>
    <property type="evidence" value="ECO:0007669"/>
    <property type="project" value="UniProtKB-EC"/>
</dbReference>
<evidence type="ECO:0000313" key="13">
    <source>
        <dbReference type="EMBL" id="HJE50530.1"/>
    </source>
</evidence>
<keyword evidence="6" id="KW-0227">DNA damage</keyword>
<evidence type="ECO:0000256" key="11">
    <source>
        <dbReference type="ARBA" id="ARBA00038905"/>
    </source>
</evidence>
<dbReference type="PANTHER" id="PTHR47707">
    <property type="entry name" value="8-OXO-DGTP DIPHOSPHATASE"/>
    <property type="match status" value="1"/>
</dbReference>
<dbReference type="PROSITE" id="PS00893">
    <property type="entry name" value="NUDIX_BOX"/>
    <property type="match status" value="1"/>
</dbReference>
<keyword evidence="8" id="KW-0460">Magnesium</keyword>
<keyword evidence="4" id="KW-0235">DNA replication</keyword>
<keyword evidence="7" id="KW-0378">Hydrolase</keyword>
<dbReference type="Gene3D" id="3.90.79.10">
    <property type="entry name" value="Nucleoside Triphosphate Pyrophosphohydrolase"/>
    <property type="match status" value="1"/>
</dbReference>
<dbReference type="PROSITE" id="PS51462">
    <property type="entry name" value="NUDIX"/>
    <property type="match status" value="1"/>
</dbReference>
<organism evidence="13 14">
    <name type="scientific">Tessaracoccus flavescens</name>
    <dbReference type="NCBI Taxonomy" id="399497"/>
    <lineage>
        <taxon>Bacteria</taxon>
        <taxon>Bacillati</taxon>
        <taxon>Actinomycetota</taxon>
        <taxon>Actinomycetes</taxon>
        <taxon>Propionibacteriales</taxon>
        <taxon>Propionibacteriaceae</taxon>
        <taxon>Tessaracoccus</taxon>
    </lineage>
</organism>
<dbReference type="GO" id="GO:0008413">
    <property type="term" value="F:8-oxo-7,8-dihydroguanosine triphosphate pyrophosphatase activity"/>
    <property type="evidence" value="ECO:0007669"/>
    <property type="project" value="TreeGrafter"/>
</dbReference>
<sequence length="101" mass="11202">MKHHIVVGAVIERDGLVLCARRGPNGTLPGLWEFPGGKIEPGETPQQALAREIDEELRCRIEVADEVTTTTHDYSFARITLTTFWCTLADGDPTATEHEEL</sequence>
<dbReference type="EC" id="3.6.1.55" evidence="11"/>
<keyword evidence="5" id="KW-0479">Metal-binding</keyword>
<evidence type="ECO:0000259" key="12">
    <source>
        <dbReference type="PROSITE" id="PS51462"/>
    </source>
</evidence>
<dbReference type="InterPro" id="IPR015797">
    <property type="entry name" value="NUDIX_hydrolase-like_dom_sf"/>
</dbReference>
<dbReference type="Proteomes" id="UP000712713">
    <property type="component" value="Unassembled WGS sequence"/>
</dbReference>
<dbReference type="Pfam" id="PF14815">
    <property type="entry name" value="NUDIX_4"/>
    <property type="match status" value="1"/>
</dbReference>
<dbReference type="CDD" id="cd03425">
    <property type="entry name" value="NUDIX_MutT_NudA_like"/>
    <property type="match status" value="1"/>
</dbReference>
<comment type="catalytic activity">
    <reaction evidence="10">
        <text>8-oxo-dGTP + H2O = 8-oxo-dGMP + diphosphate + H(+)</text>
        <dbReference type="Rhea" id="RHEA:31575"/>
        <dbReference type="ChEBI" id="CHEBI:15377"/>
        <dbReference type="ChEBI" id="CHEBI:15378"/>
        <dbReference type="ChEBI" id="CHEBI:33019"/>
        <dbReference type="ChEBI" id="CHEBI:63224"/>
        <dbReference type="ChEBI" id="CHEBI:77896"/>
        <dbReference type="EC" id="3.6.1.55"/>
    </reaction>
</comment>
<reference evidence="13" key="1">
    <citation type="journal article" date="2021" name="PeerJ">
        <title>Extensive microbial diversity within the chicken gut microbiome revealed by metagenomics and culture.</title>
        <authorList>
            <person name="Gilroy R."/>
            <person name="Ravi A."/>
            <person name="Getino M."/>
            <person name="Pursley I."/>
            <person name="Horton D.L."/>
            <person name="Alikhan N.F."/>
            <person name="Baker D."/>
            <person name="Gharbi K."/>
            <person name="Hall N."/>
            <person name="Watson M."/>
            <person name="Adriaenssens E.M."/>
            <person name="Foster-Nyarko E."/>
            <person name="Jarju S."/>
            <person name="Secka A."/>
            <person name="Antonio M."/>
            <person name="Oren A."/>
            <person name="Chaudhuri R.R."/>
            <person name="La Ragione R."/>
            <person name="Hildebrand F."/>
            <person name="Pallen M.J."/>
        </authorList>
    </citation>
    <scope>NUCLEOTIDE SEQUENCE</scope>
    <source>
        <strain evidence="13">ChiGjej3B3-7470</strain>
    </source>
</reference>
<evidence type="ECO:0000256" key="6">
    <source>
        <dbReference type="ARBA" id="ARBA00022763"/>
    </source>
</evidence>
<evidence type="ECO:0000256" key="4">
    <source>
        <dbReference type="ARBA" id="ARBA00022705"/>
    </source>
</evidence>
<dbReference type="SUPFAM" id="SSF55811">
    <property type="entry name" value="Nudix"/>
    <property type="match status" value="1"/>
</dbReference>
<dbReference type="GO" id="GO:0006260">
    <property type="term" value="P:DNA replication"/>
    <property type="evidence" value="ECO:0007669"/>
    <property type="project" value="UniProtKB-KW"/>
</dbReference>
<evidence type="ECO:0000313" key="14">
    <source>
        <dbReference type="Proteomes" id="UP000712713"/>
    </source>
</evidence>